<dbReference type="OrthoDB" id="9918582at2"/>
<evidence type="ECO:0000313" key="3">
    <source>
        <dbReference type="Proteomes" id="UP000050280"/>
    </source>
</evidence>
<sequence length="58" mass="6287">MAIANRAVSAETISLGVFAKSAKSFDLAFRIDKIKTKCKSFGYGFGGKISAYHLPYLP</sequence>
<keyword evidence="3" id="KW-1185">Reference proteome</keyword>
<protein>
    <submittedName>
        <fullName evidence="2">Uncharacterized protein</fullName>
    </submittedName>
</protein>
<accession>A0A0P7AZS8</accession>
<evidence type="ECO:0000313" key="2">
    <source>
        <dbReference type="EMBL" id="KPM31117.1"/>
    </source>
</evidence>
<dbReference type="EMBL" id="LDJX01000005">
    <property type="protein sequence ID" value="KPM31117.1"/>
    <property type="molecule type" value="Genomic_DNA"/>
</dbReference>
<gene>
    <name evidence="2" type="ORF">I595_2380</name>
    <name evidence="1" type="ORF">I595_3291</name>
</gene>
<name>A0A0P7AZS8_9FLAO</name>
<reference evidence="2 3" key="1">
    <citation type="submission" date="2015-09" db="EMBL/GenBank/DDBJ databases">
        <title>Genome sequence of the marine flavobacterium Croceitalea dokdonensis DOKDO 023 that contains proton- and sodium-pumping rhodopsins.</title>
        <authorList>
            <person name="Kwon S.-K."/>
            <person name="Lee H.K."/>
            <person name="Kwak M.-J."/>
            <person name="Kim J.F."/>
        </authorList>
    </citation>
    <scope>NUCLEOTIDE SEQUENCE [LARGE SCALE GENOMIC DNA]</scope>
    <source>
        <strain evidence="2 3">DOKDO 023</strain>
    </source>
</reference>
<dbReference type="STRING" id="1300341.I595_2380"/>
<organism evidence="2 3">
    <name type="scientific">Croceitalea dokdonensis DOKDO 023</name>
    <dbReference type="NCBI Taxonomy" id="1300341"/>
    <lineage>
        <taxon>Bacteria</taxon>
        <taxon>Pseudomonadati</taxon>
        <taxon>Bacteroidota</taxon>
        <taxon>Flavobacteriia</taxon>
        <taxon>Flavobacteriales</taxon>
        <taxon>Flavobacteriaceae</taxon>
        <taxon>Croceitalea</taxon>
    </lineage>
</organism>
<dbReference type="EMBL" id="LDJX01000007">
    <property type="protein sequence ID" value="KPM30794.1"/>
    <property type="molecule type" value="Genomic_DNA"/>
</dbReference>
<comment type="caution">
    <text evidence="2">The sequence shown here is derived from an EMBL/GenBank/DDBJ whole genome shotgun (WGS) entry which is preliminary data.</text>
</comment>
<dbReference type="AlphaFoldDB" id="A0A0P7AZS8"/>
<dbReference type="Proteomes" id="UP000050280">
    <property type="component" value="Unassembled WGS sequence"/>
</dbReference>
<proteinExistence type="predicted"/>
<evidence type="ECO:0000313" key="1">
    <source>
        <dbReference type="EMBL" id="KPM30794.1"/>
    </source>
</evidence>